<dbReference type="GO" id="GO:0005737">
    <property type="term" value="C:cytoplasm"/>
    <property type="evidence" value="ECO:0007669"/>
    <property type="project" value="UniProtKB-SubCell"/>
</dbReference>
<evidence type="ECO:0000256" key="3">
    <source>
        <dbReference type="ARBA" id="ARBA00022490"/>
    </source>
</evidence>
<dbReference type="EC" id="2.1.1.77" evidence="7"/>
<accession>A0A7C0YB04</accession>
<dbReference type="CDD" id="cd02440">
    <property type="entry name" value="AdoMet_MTases"/>
    <property type="match status" value="1"/>
</dbReference>
<keyword evidence="3 7" id="KW-0963">Cytoplasm</keyword>
<dbReference type="InterPro" id="IPR029063">
    <property type="entry name" value="SAM-dependent_MTases_sf"/>
</dbReference>
<evidence type="ECO:0000256" key="5">
    <source>
        <dbReference type="ARBA" id="ARBA00022679"/>
    </source>
</evidence>
<feature type="chain" id="PRO_5028406656" description="Protein-L-isoaspartate O-methyltransferase" evidence="8">
    <location>
        <begin position="22"/>
        <end position="230"/>
    </location>
</feature>
<dbReference type="SUPFAM" id="SSF53335">
    <property type="entry name" value="S-adenosyl-L-methionine-dependent methyltransferases"/>
    <property type="match status" value="1"/>
</dbReference>
<keyword evidence="4 7" id="KW-0489">Methyltransferase</keyword>
<feature type="signal peptide" evidence="8">
    <location>
        <begin position="1"/>
        <end position="21"/>
    </location>
</feature>
<feature type="active site" evidence="7">
    <location>
        <position position="84"/>
    </location>
</feature>
<dbReference type="AlphaFoldDB" id="A0A7C0YB04"/>
<dbReference type="GO" id="GO:0030091">
    <property type="term" value="P:protein repair"/>
    <property type="evidence" value="ECO:0007669"/>
    <property type="project" value="UniProtKB-UniRule"/>
</dbReference>
<protein>
    <recommendedName>
        <fullName evidence="7">Protein-L-isoaspartate O-methyltransferase</fullName>
        <ecNumber evidence="7">2.1.1.77</ecNumber>
    </recommendedName>
    <alternativeName>
        <fullName evidence="7">L-isoaspartyl protein carboxyl methyltransferase</fullName>
    </alternativeName>
    <alternativeName>
        <fullName evidence="7">Protein L-isoaspartyl methyltransferase</fullName>
    </alternativeName>
    <alternativeName>
        <fullName evidence="7">Protein-beta-aspartate methyltransferase</fullName>
        <shortName evidence="7">PIMT</shortName>
    </alternativeName>
</protein>
<evidence type="ECO:0000256" key="2">
    <source>
        <dbReference type="ARBA" id="ARBA00005369"/>
    </source>
</evidence>
<keyword evidence="6 7" id="KW-0949">S-adenosyl-L-methionine</keyword>
<evidence type="ECO:0000256" key="6">
    <source>
        <dbReference type="ARBA" id="ARBA00022691"/>
    </source>
</evidence>
<organism evidence="9">
    <name type="scientific">Desulfofervidus auxilii</name>
    <dbReference type="NCBI Taxonomy" id="1621989"/>
    <lineage>
        <taxon>Bacteria</taxon>
        <taxon>Pseudomonadati</taxon>
        <taxon>Thermodesulfobacteriota</taxon>
        <taxon>Candidatus Desulfofervidia</taxon>
        <taxon>Candidatus Desulfofervidales</taxon>
        <taxon>Candidatus Desulfofervidaceae</taxon>
        <taxon>Candidatus Desulfofervidus</taxon>
    </lineage>
</organism>
<dbReference type="EMBL" id="DRBS01000395">
    <property type="protein sequence ID" value="HDD45311.1"/>
    <property type="molecule type" value="Genomic_DNA"/>
</dbReference>
<dbReference type="PANTHER" id="PTHR11579:SF0">
    <property type="entry name" value="PROTEIN-L-ISOASPARTATE(D-ASPARTATE) O-METHYLTRANSFERASE"/>
    <property type="match status" value="1"/>
</dbReference>
<evidence type="ECO:0000256" key="7">
    <source>
        <dbReference type="HAMAP-Rule" id="MF_00090"/>
    </source>
</evidence>
<name>A0A7C0YB04_DESA2</name>
<evidence type="ECO:0000313" key="9">
    <source>
        <dbReference type="EMBL" id="HDD45311.1"/>
    </source>
</evidence>
<reference evidence="9" key="1">
    <citation type="journal article" date="2020" name="mSystems">
        <title>Genome- and Community-Level Interaction Insights into Carbon Utilization and Element Cycling Functions of Hydrothermarchaeota in Hydrothermal Sediment.</title>
        <authorList>
            <person name="Zhou Z."/>
            <person name="Liu Y."/>
            <person name="Xu W."/>
            <person name="Pan J."/>
            <person name="Luo Z.H."/>
            <person name="Li M."/>
        </authorList>
    </citation>
    <scope>NUCLEOTIDE SEQUENCE [LARGE SCALE GENOMIC DNA]</scope>
    <source>
        <strain evidence="9">HyVt-233</strain>
    </source>
</reference>
<dbReference type="GO" id="GO:0032259">
    <property type="term" value="P:methylation"/>
    <property type="evidence" value="ECO:0007669"/>
    <property type="project" value="UniProtKB-KW"/>
</dbReference>
<gene>
    <name evidence="7" type="primary">pcm</name>
    <name evidence="9" type="ORF">ENG63_10715</name>
</gene>
<comment type="catalytic activity">
    <reaction evidence="7">
        <text>[protein]-L-isoaspartate + S-adenosyl-L-methionine = [protein]-L-isoaspartate alpha-methyl ester + S-adenosyl-L-homocysteine</text>
        <dbReference type="Rhea" id="RHEA:12705"/>
        <dbReference type="Rhea" id="RHEA-COMP:12143"/>
        <dbReference type="Rhea" id="RHEA-COMP:12144"/>
        <dbReference type="ChEBI" id="CHEBI:57856"/>
        <dbReference type="ChEBI" id="CHEBI:59789"/>
        <dbReference type="ChEBI" id="CHEBI:90596"/>
        <dbReference type="ChEBI" id="CHEBI:90598"/>
        <dbReference type="EC" id="2.1.1.77"/>
    </reaction>
</comment>
<evidence type="ECO:0000256" key="8">
    <source>
        <dbReference type="SAM" id="SignalP"/>
    </source>
</evidence>
<keyword evidence="5 7" id="KW-0808">Transferase</keyword>
<comment type="similarity">
    <text evidence="2 7">Belongs to the methyltransferase superfamily. L-isoaspartyl/D-aspartyl protein methyltransferase family.</text>
</comment>
<sequence length="230" mass="26359">MLYWRIFLLFILIFLSSFCSAQNNDFAKLRKEMVEKQIKARGIKNRRILKVMEKVERHKFLPPFLQRFAYEDRPLPIGHGQTISQPYIVALMTELLCPKPTDKILEIGTGSGYQAAILAELVDKVYTIEIIPELAKSAEKRLKILGYKNVFVRCGDGYFGWPEAAPFDGIIVTCSPEKIPQPLIEQLKEGGRMVIPVGEGWSQKLLVLHKKKGKIIKQYITDVLFVPMKH</sequence>
<dbReference type="Gene3D" id="3.40.50.150">
    <property type="entry name" value="Vaccinia Virus protein VP39"/>
    <property type="match status" value="1"/>
</dbReference>
<dbReference type="Pfam" id="PF01135">
    <property type="entry name" value="PCMT"/>
    <property type="match status" value="1"/>
</dbReference>
<proteinExistence type="inferred from homology"/>
<dbReference type="GO" id="GO:0004719">
    <property type="term" value="F:protein-L-isoaspartate (D-aspartate) O-methyltransferase activity"/>
    <property type="evidence" value="ECO:0007669"/>
    <property type="project" value="UniProtKB-UniRule"/>
</dbReference>
<dbReference type="PROSITE" id="PS01279">
    <property type="entry name" value="PCMT"/>
    <property type="match status" value="1"/>
</dbReference>
<dbReference type="Proteomes" id="UP000886289">
    <property type="component" value="Unassembled WGS sequence"/>
</dbReference>
<dbReference type="NCBIfam" id="NF001453">
    <property type="entry name" value="PRK00312.1"/>
    <property type="match status" value="1"/>
</dbReference>
<evidence type="ECO:0000256" key="1">
    <source>
        <dbReference type="ARBA" id="ARBA00004496"/>
    </source>
</evidence>
<keyword evidence="8" id="KW-0732">Signal</keyword>
<dbReference type="HAMAP" id="MF_00090">
    <property type="entry name" value="PIMT"/>
    <property type="match status" value="1"/>
</dbReference>
<comment type="subcellular location">
    <subcellularLocation>
        <location evidence="1 7">Cytoplasm</location>
    </subcellularLocation>
</comment>
<evidence type="ECO:0000256" key="4">
    <source>
        <dbReference type="ARBA" id="ARBA00022603"/>
    </source>
</evidence>
<dbReference type="NCBIfam" id="TIGR00080">
    <property type="entry name" value="pimt"/>
    <property type="match status" value="1"/>
</dbReference>
<comment type="function">
    <text evidence="7">Catalyzes the methyl esterification of L-isoaspartyl residues in peptides and proteins that result from spontaneous decomposition of normal L-aspartyl and L-asparaginyl residues. It plays a role in the repair and/or degradation of damaged proteins.</text>
</comment>
<dbReference type="PANTHER" id="PTHR11579">
    <property type="entry name" value="PROTEIN-L-ISOASPARTATE O-METHYLTRANSFERASE"/>
    <property type="match status" value="1"/>
</dbReference>
<comment type="caution">
    <text evidence="9">The sequence shown here is derived from an EMBL/GenBank/DDBJ whole genome shotgun (WGS) entry which is preliminary data.</text>
</comment>
<dbReference type="FunFam" id="3.40.50.150:FF:000010">
    <property type="entry name" value="Protein-L-isoaspartate O-methyltransferase"/>
    <property type="match status" value="1"/>
</dbReference>
<dbReference type="InterPro" id="IPR000682">
    <property type="entry name" value="PCMT"/>
</dbReference>